<dbReference type="EMBL" id="JBJQOH010000002">
    <property type="protein sequence ID" value="KAL3697343.1"/>
    <property type="molecule type" value="Genomic_DNA"/>
</dbReference>
<dbReference type="Pfam" id="PF00264">
    <property type="entry name" value="Tyrosinase"/>
    <property type="match status" value="1"/>
</dbReference>
<dbReference type="InterPro" id="IPR002227">
    <property type="entry name" value="Tyrosinase_Cu-bd"/>
</dbReference>
<proteinExistence type="predicted"/>
<evidence type="ECO:0000259" key="5">
    <source>
        <dbReference type="Pfam" id="PF00264"/>
    </source>
</evidence>
<dbReference type="InterPro" id="IPR050316">
    <property type="entry name" value="Tyrosinase/Hemocyanin"/>
</dbReference>
<name>A0ABD3I175_9MARC</name>
<dbReference type="GO" id="GO:0046872">
    <property type="term" value="F:metal ion binding"/>
    <property type="evidence" value="ECO:0007669"/>
    <property type="project" value="UniProtKB-KW"/>
</dbReference>
<feature type="compositionally biased region" description="Basic and acidic residues" evidence="4">
    <location>
        <begin position="279"/>
        <end position="314"/>
    </location>
</feature>
<feature type="compositionally biased region" description="Basic and acidic residues" evidence="4">
    <location>
        <begin position="213"/>
        <end position="236"/>
    </location>
</feature>
<feature type="compositionally biased region" description="Basic and acidic residues" evidence="4">
    <location>
        <begin position="376"/>
        <end position="391"/>
    </location>
</feature>
<gene>
    <name evidence="6" type="ORF">R1sor_011419</name>
</gene>
<feature type="domain" description="Tyrosinase copper-binding" evidence="5">
    <location>
        <begin position="902"/>
        <end position="950"/>
    </location>
</feature>
<comment type="caution">
    <text evidence="6">The sequence shown here is derived from an EMBL/GenBank/DDBJ whole genome shotgun (WGS) entry which is preliminary data.</text>
</comment>
<feature type="compositionally biased region" description="Basic and acidic residues" evidence="4">
    <location>
        <begin position="706"/>
        <end position="715"/>
    </location>
</feature>
<protein>
    <recommendedName>
        <fullName evidence="5">Tyrosinase copper-binding domain-containing protein</fullName>
    </recommendedName>
</protein>
<keyword evidence="1" id="KW-0479">Metal-binding</keyword>
<dbReference type="SUPFAM" id="SSF48056">
    <property type="entry name" value="Di-copper centre-containing domain"/>
    <property type="match status" value="1"/>
</dbReference>
<keyword evidence="2" id="KW-0186">Copper</keyword>
<organism evidence="6 7">
    <name type="scientific">Riccia sorocarpa</name>
    <dbReference type="NCBI Taxonomy" id="122646"/>
    <lineage>
        <taxon>Eukaryota</taxon>
        <taxon>Viridiplantae</taxon>
        <taxon>Streptophyta</taxon>
        <taxon>Embryophyta</taxon>
        <taxon>Marchantiophyta</taxon>
        <taxon>Marchantiopsida</taxon>
        <taxon>Marchantiidae</taxon>
        <taxon>Marchantiales</taxon>
        <taxon>Ricciaceae</taxon>
        <taxon>Riccia</taxon>
    </lineage>
</organism>
<feature type="region of interest" description="Disordered" evidence="4">
    <location>
        <begin position="211"/>
        <end position="552"/>
    </location>
</feature>
<keyword evidence="3" id="KW-0175">Coiled coil</keyword>
<keyword evidence="7" id="KW-1185">Reference proteome</keyword>
<dbReference type="InterPro" id="IPR008922">
    <property type="entry name" value="Di-copper_centre_dom_sf"/>
</dbReference>
<feature type="compositionally biased region" description="Low complexity" evidence="4">
    <location>
        <begin position="37"/>
        <end position="47"/>
    </location>
</feature>
<evidence type="ECO:0000256" key="3">
    <source>
        <dbReference type="SAM" id="Coils"/>
    </source>
</evidence>
<evidence type="ECO:0000256" key="1">
    <source>
        <dbReference type="ARBA" id="ARBA00022723"/>
    </source>
</evidence>
<dbReference type="PANTHER" id="PTHR11474">
    <property type="entry name" value="TYROSINASE FAMILY MEMBER"/>
    <property type="match status" value="1"/>
</dbReference>
<accession>A0ABD3I175</accession>
<evidence type="ECO:0000256" key="4">
    <source>
        <dbReference type="SAM" id="MobiDB-lite"/>
    </source>
</evidence>
<evidence type="ECO:0000313" key="7">
    <source>
        <dbReference type="Proteomes" id="UP001633002"/>
    </source>
</evidence>
<feature type="region of interest" description="Disordered" evidence="4">
    <location>
        <begin position="674"/>
        <end position="729"/>
    </location>
</feature>
<dbReference type="PANTHER" id="PTHR11474:SF76">
    <property type="entry name" value="SHKT DOMAIN-CONTAINING PROTEIN"/>
    <property type="match status" value="1"/>
</dbReference>
<reference evidence="6 7" key="1">
    <citation type="submission" date="2024-09" db="EMBL/GenBank/DDBJ databases">
        <title>Chromosome-scale assembly of Riccia sorocarpa.</title>
        <authorList>
            <person name="Paukszto L."/>
        </authorList>
    </citation>
    <scope>NUCLEOTIDE SEQUENCE [LARGE SCALE GENOMIC DNA]</scope>
    <source>
        <strain evidence="6">LP-2024</strain>
        <tissue evidence="6">Aerial parts of the thallus</tissue>
    </source>
</reference>
<feature type="compositionally biased region" description="Polar residues" evidence="4">
    <location>
        <begin position="392"/>
        <end position="401"/>
    </location>
</feature>
<dbReference type="AlphaFoldDB" id="A0ABD3I175"/>
<evidence type="ECO:0000313" key="6">
    <source>
        <dbReference type="EMBL" id="KAL3697343.1"/>
    </source>
</evidence>
<feature type="coiled-coil region" evidence="3">
    <location>
        <begin position="762"/>
        <end position="796"/>
    </location>
</feature>
<feature type="region of interest" description="Disordered" evidence="4">
    <location>
        <begin position="89"/>
        <end position="191"/>
    </location>
</feature>
<feature type="compositionally biased region" description="Low complexity" evidence="4">
    <location>
        <begin position="348"/>
        <end position="361"/>
    </location>
</feature>
<feature type="compositionally biased region" description="Basic and acidic residues" evidence="4">
    <location>
        <begin position="539"/>
        <end position="552"/>
    </location>
</feature>
<feature type="compositionally biased region" description="Basic and acidic residues" evidence="4">
    <location>
        <begin position="48"/>
        <end position="58"/>
    </location>
</feature>
<sequence>MSLEDSSSTIVSLISFALHFPRTSNSTADVSRKSNLKFDSSKASSSKSVKEAQPKKLSEQVSKTTDVGDFELPAPKLFEAKLDLFEGEEVDAGDELPHEENIPALAKSSRETIETEEEPNRPPPENRPVSRTQEVDPKPVSRTARNISPHFQNLAGTRNKPSPQQNPEVKRRSAARAVCPTADDHLKPGEAERRTAAELLRSKSIQPQYLEQQHVHISEPVSEKTTEEFCRPEYPEAIKSQRAQLPIRDAKRKESSPVPAAVDESFEVENDHSQSTPMHGDEENAAGEKKATEEGSCEEDTRPQSGRLEHKDEAPPPITNTVHTAAPSLHEEEAASQEAFADAGDCGPASALPASAASQQSDKIKTAHISTQETSVEAKGKDGHPRKENTRNKTSSGSSIRQLERRKSSIIPRSNLPFGKPLRTTNEHSESQDVGAASTRMQLQFLGSKEGQSTTPRAPRKRSPREGTAGQEVHSTILKGPRKSSPIEETAGQDQADGTSRAKRKLAPLPSEEKKEKKQVRFQEGTSSPQPQPTQPQMLKDDGKKQTTMRKVELLSTGFSSLQSSRLGLTASTSVNSEQPVLVNRAVNRTKESTAMKTHGTKTGFFAKSRKRVHIEELELPSKRHGLAELANRKNVQANRSTSEMKFAFEQVQVGKGAPRRTSTKDTTLQLALKTTVEPDELPPASASPQKTNEENPTADASLEYSSKKSPEQKLVEASGTPPPEENQEALEGQALEKLDDTGSDYSVVKRLPSTETLTSERRNIMEQANMYSDKLEEMIRNLKRLNNHATDLVVRALICNNKLLMMQSPRTEEKISSLTVQLSTQFVTAGIILNSYLNFIPKRDRLPGHDQRVRKALQCLSGEELKALLRVLPASDLRSLLQEIRIHCAYGSDAFTQAGVSTANGYTIDIHSNWNFLPRHRVFVYFHERILQKLLDDPTFQLAFLELRQHSRWDQIERQARVFQARVFLP</sequence>
<dbReference type="Gene3D" id="1.10.1280.10">
    <property type="entry name" value="Di-copper center containing domain from catechol oxidase"/>
    <property type="match status" value="1"/>
</dbReference>
<feature type="compositionally biased region" description="Basic and acidic residues" evidence="4">
    <location>
        <begin position="511"/>
        <end position="521"/>
    </location>
</feature>
<evidence type="ECO:0000256" key="2">
    <source>
        <dbReference type="ARBA" id="ARBA00023008"/>
    </source>
</evidence>
<dbReference type="Proteomes" id="UP001633002">
    <property type="component" value="Unassembled WGS sequence"/>
</dbReference>
<feature type="region of interest" description="Disordered" evidence="4">
    <location>
        <begin position="24"/>
        <end position="73"/>
    </location>
</feature>
<feature type="compositionally biased region" description="Basic and acidic residues" evidence="4">
    <location>
        <begin position="182"/>
        <end position="191"/>
    </location>
</feature>
<feature type="compositionally biased region" description="Polar residues" evidence="4">
    <location>
        <begin position="143"/>
        <end position="167"/>
    </location>
</feature>